<reference evidence="8 9" key="1">
    <citation type="submission" date="2020-12" db="EMBL/GenBank/DDBJ databases">
        <title>Concerted genomic and epigenomic changes stabilize Arabidopsis allopolyploids.</title>
        <authorList>
            <person name="Chen Z."/>
        </authorList>
    </citation>
    <scope>NUCLEOTIDE SEQUENCE [LARGE SCALE GENOMIC DNA]</scope>
    <source>
        <strain evidence="8">As9502</strain>
        <tissue evidence="8">Leaf</tissue>
    </source>
</reference>
<dbReference type="Proteomes" id="UP000694251">
    <property type="component" value="Chromosome 8"/>
</dbReference>
<dbReference type="OrthoDB" id="1926781at2759"/>
<keyword evidence="2 7" id="KW-0812">Transmembrane</keyword>
<comment type="function">
    <text evidence="7">TRAP proteins are part of a complex whose function is to bind calcium to the ER membrane and thereby regulate the retention of ER resident proteins. May be involved in the recycling of the translocation apparatus after completion of the translocation process or may function as a membrane-bound chaperone facilitating folding of translocated proteins.</text>
</comment>
<dbReference type="InterPro" id="IPR005595">
    <property type="entry name" value="TRAP_alpha"/>
</dbReference>
<evidence type="ECO:0000256" key="2">
    <source>
        <dbReference type="ARBA" id="ARBA00022692"/>
    </source>
</evidence>
<name>A0A8T2BEY4_ARASU</name>
<evidence type="ECO:0000256" key="7">
    <source>
        <dbReference type="RuleBase" id="RU368074"/>
    </source>
</evidence>
<keyword evidence="5 7" id="KW-1133">Transmembrane helix</keyword>
<dbReference type="PANTHER" id="PTHR12924">
    <property type="entry name" value="TRANSLOCON-ASSOCIATED PROTEIN, ALPHA SUBUNIT"/>
    <property type="match status" value="1"/>
</dbReference>
<sequence length="297" mass="32546">MSFFVNAGEERIKHVKKTKPPLSSCFLRPYFNPTTINSTRPISKTIMTTSTRLLFLAFLLLASPFLKVALCQSDSEDTGFEVSDVSEEESDAEEVFGLELSSAPGVETLCVFPKNSAKIIKAGIETELLVGMKNDGQSNVDIVAVKGSLYLPFDQNAVQNLTALSFSNASVPTSAQATFPYVFAVSKFLQAGAFDLVGTIIYEIDGKPYQSTFYNGTIEVVEDGPLFRMESVFLSGLLIFVIILLAIYIQNGLKHMTKKTKRAPKVEVGTATKNASHDEWLEGTSYTQSSSKSKKKK</sequence>
<evidence type="ECO:0000256" key="1">
    <source>
        <dbReference type="ARBA" id="ARBA00004115"/>
    </source>
</evidence>
<feature type="transmembrane region" description="Helical" evidence="7">
    <location>
        <begin position="232"/>
        <end position="249"/>
    </location>
</feature>
<evidence type="ECO:0000256" key="3">
    <source>
        <dbReference type="ARBA" id="ARBA00022729"/>
    </source>
</evidence>
<comment type="domain">
    <text evidence="7">Shows a remarkable charge distribution with the N-terminus being highly negatively charged, and the cytoplasmic C-terminus positively charged.</text>
</comment>
<keyword evidence="7" id="KW-0106">Calcium</keyword>
<evidence type="ECO:0000256" key="5">
    <source>
        <dbReference type="ARBA" id="ARBA00022989"/>
    </source>
</evidence>
<evidence type="ECO:0000313" key="9">
    <source>
        <dbReference type="Proteomes" id="UP000694251"/>
    </source>
</evidence>
<dbReference type="PANTHER" id="PTHR12924:SF4">
    <property type="entry name" value="TRANSLOCON-ASSOCIATED PROTEIN SUBUNIT ALPHA"/>
    <property type="match status" value="1"/>
</dbReference>
<keyword evidence="6 7" id="KW-0472">Membrane</keyword>
<comment type="similarity">
    <text evidence="7">Belongs to the TRAP-alpha family.</text>
</comment>
<gene>
    <name evidence="8" type="ORF">ISN44_As08g035270</name>
</gene>
<keyword evidence="9" id="KW-1185">Reference proteome</keyword>
<evidence type="ECO:0000313" key="8">
    <source>
        <dbReference type="EMBL" id="KAG7584022.1"/>
    </source>
</evidence>
<keyword evidence="4 7" id="KW-0256">Endoplasmic reticulum</keyword>
<keyword evidence="3 7" id="KW-0732">Signal</keyword>
<evidence type="ECO:0000256" key="4">
    <source>
        <dbReference type="ARBA" id="ARBA00022824"/>
    </source>
</evidence>
<accession>A0A8T2BEY4</accession>
<comment type="caution">
    <text evidence="8">The sequence shown here is derived from an EMBL/GenBank/DDBJ whole genome shotgun (WGS) entry which is preliminary data.</text>
</comment>
<comment type="subunit">
    <text evidence="7">Heterotetramer of TRAP-alpha, TRAP-beta, TRAP-delta and TRAP-gamma.</text>
</comment>
<dbReference type="Pfam" id="PF03896">
    <property type="entry name" value="TRAP_alpha"/>
    <property type="match status" value="1"/>
</dbReference>
<evidence type="ECO:0000256" key="6">
    <source>
        <dbReference type="ARBA" id="ARBA00023136"/>
    </source>
</evidence>
<dbReference type="EMBL" id="JAEFBJ010000008">
    <property type="protein sequence ID" value="KAG7584022.1"/>
    <property type="molecule type" value="Genomic_DNA"/>
</dbReference>
<organism evidence="8 9">
    <name type="scientific">Arabidopsis suecica</name>
    <name type="common">Swedish thale-cress</name>
    <name type="synonym">Cardaminopsis suecica</name>
    <dbReference type="NCBI Taxonomy" id="45249"/>
    <lineage>
        <taxon>Eukaryota</taxon>
        <taxon>Viridiplantae</taxon>
        <taxon>Streptophyta</taxon>
        <taxon>Embryophyta</taxon>
        <taxon>Tracheophyta</taxon>
        <taxon>Spermatophyta</taxon>
        <taxon>Magnoliopsida</taxon>
        <taxon>eudicotyledons</taxon>
        <taxon>Gunneridae</taxon>
        <taxon>Pentapetalae</taxon>
        <taxon>rosids</taxon>
        <taxon>malvids</taxon>
        <taxon>Brassicales</taxon>
        <taxon>Brassicaceae</taxon>
        <taxon>Camelineae</taxon>
        <taxon>Arabidopsis</taxon>
    </lineage>
</organism>
<comment type="subcellular location">
    <subcellularLocation>
        <location evidence="1 7">Endoplasmic reticulum membrane</location>
        <topology evidence="1 7">Single-pass type I membrane protein</topology>
    </subcellularLocation>
</comment>
<dbReference type="GO" id="GO:0005789">
    <property type="term" value="C:endoplasmic reticulum membrane"/>
    <property type="evidence" value="ECO:0007669"/>
    <property type="project" value="UniProtKB-SubCell"/>
</dbReference>
<protein>
    <recommendedName>
        <fullName evidence="7">Translocon-associated protein subunit alpha</fullName>
        <shortName evidence="7">TRAP-alpha</shortName>
    </recommendedName>
    <alternativeName>
        <fullName evidence="7">Signal sequence receptor subunit alpha</fullName>
    </alternativeName>
</protein>
<dbReference type="AlphaFoldDB" id="A0A8T2BEY4"/>
<proteinExistence type="inferred from homology"/>